<evidence type="ECO:0000313" key="2">
    <source>
        <dbReference type="Proteomes" id="UP000464644"/>
    </source>
</evidence>
<protein>
    <submittedName>
        <fullName evidence="1">Uncharacterized protein</fullName>
    </submittedName>
</protein>
<evidence type="ECO:0000313" key="1">
    <source>
        <dbReference type="EMBL" id="QHF04572.1"/>
    </source>
</evidence>
<keyword evidence="2" id="KW-1185">Reference proteome</keyword>
<sequence length="114" mass="12990">MPKLDLMTSSESTGIIFSALRTLTGDTNYASFTGVVSAKVNGKLKIDKEEITIQLTNSRPNFAFIDVHWEDCGYKNYKEMGLFGRMSTQWNEVKSTSDRSFKVLSDTYEIEIHY</sequence>
<proteinExistence type="predicted"/>
<reference evidence="1 2" key="1">
    <citation type="journal article" date="2014" name="Genome Announc.">
        <title>Draft Genome Sequences of a Phylogenetically Diverse Suite of Pseudomonas syringae Strains from Multiple Source Populations.</title>
        <authorList>
            <person name="Baltrus D.A."/>
            <person name="Yourstone S."/>
            <person name="Lind A."/>
            <person name="Guilbaud C."/>
            <person name="Sands D.C."/>
            <person name="Jones C.D."/>
            <person name="Morris C.E."/>
            <person name="Dangl J.L."/>
        </authorList>
    </citation>
    <scope>NUCLEOTIDE SEQUENCE [LARGE SCALE GENOMIC DNA]</scope>
    <source>
        <strain evidence="1 2">CC1524</strain>
    </source>
</reference>
<dbReference type="EMBL" id="CP047265">
    <property type="protein sequence ID" value="QHF04572.1"/>
    <property type="molecule type" value="Genomic_DNA"/>
</dbReference>
<gene>
    <name evidence="1" type="ORF">N015_20055</name>
</gene>
<accession>A0ABX6HG43</accession>
<name>A0ABX6HG43_9PSED</name>
<organism evidence="1 2">
    <name type="scientific">Pseudomonas asturiensis</name>
    <dbReference type="NCBI Taxonomy" id="1190415"/>
    <lineage>
        <taxon>Bacteria</taxon>
        <taxon>Pseudomonadati</taxon>
        <taxon>Pseudomonadota</taxon>
        <taxon>Gammaproteobacteria</taxon>
        <taxon>Pseudomonadales</taxon>
        <taxon>Pseudomonadaceae</taxon>
        <taxon>Pseudomonas</taxon>
    </lineage>
</organism>
<dbReference type="RefSeq" id="WP_024687595.1">
    <property type="nucleotide sequence ID" value="NZ_CP047265.1"/>
</dbReference>
<dbReference type="Proteomes" id="UP000464644">
    <property type="component" value="Chromosome"/>
</dbReference>